<protein>
    <submittedName>
        <fullName evidence="1">Uncharacterized protein</fullName>
    </submittedName>
</protein>
<dbReference type="EMBL" id="BK016054">
    <property type="protein sequence ID" value="DAF91460.1"/>
    <property type="molecule type" value="Genomic_DNA"/>
</dbReference>
<accession>A0A8S5UAH1</accession>
<evidence type="ECO:0000313" key="1">
    <source>
        <dbReference type="EMBL" id="DAF91460.1"/>
    </source>
</evidence>
<name>A0A8S5UAH1_9CAUD</name>
<proteinExistence type="predicted"/>
<sequence length="72" mass="8932">MFFIHSQTFSYRMFFFVLQRLHGYKLRKRNICFGISWQKTSFNNLIFLLVFEIFYIDNLYRNKPHHTSPVSF</sequence>
<reference evidence="1" key="1">
    <citation type="journal article" date="2021" name="Proc. Natl. Acad. Sci. U.S.A.">
        <title>A Catalog of Tens of Thousands of Viruses from Human Metagenomes Reveals Hidden Associations with Chronic Diseases.</title>
        <authorList>
            <person name="Tisza M.J."/>
            <person name="Buck C.B."/>
        </authorList>
    </citation>
    <scope>NUCLEOTIDE SEQUENCE</scope>
    <source>
        <strain evidence="1">Cti6K1</strain>
    </source>
</reference>
<organism evidence="1">
    <name type="scientific">Siphoviridae sp. cti6K1</name>
    <dbReference type="NCBI Taxonomy" id="2825620"/>
    <lineage>
        <taxon>Viruses</taxon>
        <taxon>Duplodnaviria</taxon>
        <taxon>Heunggongvirae</taxon>
        <taxon>Uroviricota</taxon>
        <taxon>Caudoviricetes</taxon>
    </lineage>
</organism>